<name>A0AAE4YWZ8_9HYPH</name>
<protein>
    <submittedName>
        <fullName evidence="1">NifX-associated nitrogen fixation protein</fullName>
    </submittedName>
</protein>
<accession>A0AAE4YWZ8</accession>
<dbReference type="RefSeq" id="WP_164566464.1">
    <property type="nucleotide sequence ID" value="NZ_WUFC01000031.1"/>
</dbReference>
<sequence length="161" mass="17905">MKTRFDPAAVPAAGDVKALENPFMKCMVRVIRARDFYGLWSDEGDADLLAKFTTTHEQRRASPIVGDLDPLILWRLNTFYAAVGVAIEERSNLSVSRTMEISPEGIGRVLFTTKRLVLLSSTLRNVHRFGFNTLRKFADTGTTLVSEAVAVIEAYPDLARA</sequence>
<dbReference type="Gene3D" id="1.10.3100.20">
    <property type="entry name" value="Protein of unknown function DUF269"/>
    <property type="match status" value="1"/>
</dbReference>
<comment type="caution">
    <text evidence="1">The sequence shown here is derived from an EMBL/GenBank/DDBJ whole genome shotgun (WGS) entry which is preliminary data.</text>
</comment>
<dbReference type="EMBL" id="WUFC01000031">
    <property type="protein sequence ID" value="NEI51813.1"/>
    <property type="molecule type" value="Genomic_DNA"/>
</dbReference>
<organism evidence="1 2">
    <name type="scientific">Rhizobium ruizarguesonis</name>
    <dbReference type="NCBI Taxonomy" id="2081791"/>
    <lineage>
        <taxon>Bacteria</taxon>
        <taxon>Pseudomonadati</taxon>
        <taxon>Pseudomonadota</taxon>
        <taxon>Alphaproteobacteria</taxon>
        <taxon>Hyphomicrobiales</taxon>
        <taxon>Rhizobiaceae</taxon>
        <taxon>Rhizobium/Agrobacterium group</taxon>
        <taxon>Rhizobium</taxon>
    </lineage>
</organism>
<reference evidence="1 2" key="1">
    <citation type="submission" date="2019-12" db="EMBL/GenBank/DDBJ databases">
        <title>Rhizobium genotypes associated with high levels of biological nitrogen fixation by grain legumes in a temperate-maritime cropping system.</title>
        <authorList>
            <person name="Maluk M."/>
            <person name="Francesc Ferrando Molina F."/>
            <person name="Lopez Del Egido L."/>
            <person name="Lafos M."/>
            <person name="Langarica-Fuentes A."/>
            <person name="Gebre Yohannes G."/>
            <person name="Young M.W."/>
            <person name="Martin P."/>
            <person name="Gantlett R."/>
            <person name="Kenicer G."/>
            <person name="Hawes C."/>
            <person name="Begg G.S."/>
            <person name="Quilliam R.S."/>
            <person name="Squire G.R."/>
            <person name="Poole P.S."/>
            <person name="Young P.W."/>
            <person name="Iannetta P.M."/>
            <person name="James E.K."/>
        </authorList>
    </citation>
    <scope>NUCLEOTIDE SEQUENCE [LARGE SCALE GENOMIC DNA]</scope>
    <source>
        <strain evidence="1 2">JHI985</strain>
    </source>
</reference>
<dbReference type="Pfam" id="PF03270">
    <property type="entry name" value="DUF269"/>
    <property type="match status" value="1"/>
</dbReference>
<dbReference type="AlphaFoldDB" id="A0AAE4YWZ8"/>
<dbReference type="Proteomes" id="UP000661163">
    <property type="component" value="Unassembled WGS sequence"/>
</dbReference>
<proteinExistence type="predicted"/>
<dbReference type="PIRSF" id="PIRSF005788">
    <property type="entry name" value="NifK"/>
    <property type="match status" value="1"/>
</dbReference>
<evidence type="ECO:0000313" key="2">
    <source>
        <dbReference type="Proteomes" id="UP000661163"/>
    </source>
</evidence>
<gene>
    <name evidence="1" type="ORF">GR217_29680</name>
</gene>
<dbReference type="InterPro" id="IPR004952">
    <property type="entry name" value="NifX-assoc_nitrogen_fix"/>
</dbReference>
<evidence type="ECO:0000313" key="1">
    <source>
        <dbReference type="EMBL" id="NEI51813.1"/>
    </source>
</evidence>
<dbReference type="NCBIfam" id="TIGR02935">
    <property type="entry name" value="NifX-associated nitrogen fixation protein"/>
    <property type="match status" value="1"/>
</dbReference>